<feature type="transmembrane region" description="Helical" evidence="1">
    <location>
        <begin position="275"/>
        <end position="301"/>
    </location>
</feature>
<evidence type="ECO:0000313" key="3">
    <source>
        <dbReference type="Proteomes" id="UP000319949"/>
    </source>
</evidence>
<feature type="transmembrane region" description="Helical" evidence="1">
    <location>
        <begin position="38"/>
        <end position="62"/>
    </location>
</feature>
<keyword evidence="1" id="KW-1133">Transmembrane helix</keyword>
<dbReference type="Proteomes" id="UP000319949">
    <property type="component" value="Unassembled WGS sequence"/>
</dbReference>
<keyword evidence="1 2" id="KW-0812">Transmembrane</keyword>
<feature type="transmembrane region" description="Helical" evidence="1">
    <location>
        <begin position="235"/>
        <end position="255"/>
    </location>
</feature>
<keyword evidence="1" id="KW-0472">Membrane</keyword>
<organism evidence="2 3">
    <name type="scientific">Bradyrhizobium stylosanthis</name>
    <dbReference type="NCBI Taxonomy" id="1803665"/>
    <lineage>
        <taxon>Bacteria</taxon>
        <taxon>Pseudomonadati</taxon>
        <taxon>Pseudomonadota</taxon>
        <taxon>Alphaproteobacteria</taxon>
        <taxon>Hyphomicrobiales</taxon>
        <taxon>Nitrobacteraceae</taxon>
        <taxon>Bradyrhizobium</taxon>
    </lineage>
</organism>
<feature type="transmembrane region" description="Helical" evidence="1">
    <location>
        <begin position="474"/>
        <end position="498"/>
    </location>
</feature>
<accession>A0A560D1V6</accession>
<evidence type="ECO:0000256" key="1">
    <source>
        <dbReference type="SAM" id="Phobius"/>
    </source>
</evidence>
<gene>
    <name evidence="2" type="ORF">FBZ96_11477</name>
</gene>
<evidence type="ECO:0000313" key="2">
    <source>
        <dbReference type="EMBL" id="TWA91079.1"/>
    </source>
</evidence>
<dbReference type="STRING" id="1803665.GCA_001641335_07303"/>
<sequence>MAARNAPHRPARRQREVLSVSRTLKRTLRRWLYIGHRWIGIVTCLFFAMWFISGVVMMYVAFPGLSNKERLAALPDIQWEKVALSPDDAMKKASVTRYPRDLRLSMLADEPVYRMTGWDGSRQAISAADGRAITDVSEQQALAIAQYHPASKTPELDDIVDRDQWSVTARYDPLRPLYLIGLGDSAGTKVYVSSRSGEIVLDTNRNERVWNWLGSIPHWIYPTVLRKDGPSWRLVVLWISGICLITGATGIWVGILRVRLKRRYASGSITPYRGWMAWHHVAGLIAGIFVLTWMFSGWLSLNPGDYFASRNTPHAVLQRYAGHEAPTIATRLPAPQNAAVEARFVWLDGSPMMIVASRDGTQRLLDVTSGQLMALPQDRLWTAATKLLPHARLTERSIVADYDSYWYAHHHDRELPVLRAAFDDDAKTWFHISPVTGDILGRIDTGHRTYRWLFNALHSFDFRLLLMYRPAWDIVVWLLSILGTIVSVSGVVVGWRYLRR</sequence>
<comment type="caution">
    <text evidence="2">The sequence shown here is derived from an EMBL/GenBank/DDBJ whole genome shotgun (WGS) entry which is preliminary data.</text>
</comment>
<proteinExistence type="predicted"/>
<dbReference type="InterPro" id="IPR005625">
    <property type="entry name" value="PepSY-ass_TM"/>
</dbReference>
<dbReference type="AlphaFoldDB" id="A0A560D1V6"/>
<name>A0A560D1V6_9BRAD</name>
<protein>
    <submittedName>
        <fullName evidence="2">PepSY-associated transmembrane protein</fullName>
    </submittedName>
</protein>
<dbReference type="PANTHER" id="PTHR34219">
    <property type="entry name" value="IRON-REGULATED INNER MEMBRANE PROTEIN-RELATED"/>
    <property type="match status" value="1"/>
</dbReference>
<dbReference type="EMBL" id="VITK01000014">
    <property type="protein sequence ID" value="TWA91079.1"/>
    <property type="molecule type" value="Genomic_DNA"/>
</dbReference>
<dbReference type="OrthoDB" id="9760788at2"/>
<reference evidence="2 3" key="1">
    <citation type="submission" date="2019-06" db="EMBL/GenBank/DDBJ databases">
        <title>Genomic Encyclopedia of Type Strains, Phase IV (KMG-V): Genome sequencing to study the core and pangenomes of soil and plant-associated prokaryotes.</title>
        <authorList>
            <person name="Whitman W."/>
        </authorList>
    </citation>
    <scope>NUCLEOTIDE SEQUENCE [LARGE SCALE GENOMIC DNA]</scope>
    <source>
        <strain evidence="2 3">BR 510</strain>
    </source>
</reference>
<dbReference type="PANTHER" id="PTHR34219:SF6">
    <property type="entry name" value="BLR3280 PROTEIN"/>
    <property type="match status" value="1"/>
</dbReference>
<keyword evidence="3" id="KW-1185">Reference proteome</keyword>